<dbReference type="SMART" id="SM00490">
    <property type="entry name" value="HELICc"/>
    <property type="match status" value="1"/>
</dbReference>
<feature type="compositionally biased region" description="Basic residues" evidence="13">
    <location>
        <begin position="551"/>
        <end position="560"/>
    </location>
</feature>
<dbReference type="PANTHER" id="PTHR13710:SF108">
    <property type="entry name" value="ATP-DEPENDENT DNA HELICASE Q4"/>
    <property type="match status" value="1"/>
</dbReference>
<comment type="caution">
    <text evidence="16">The sequence shown here is derived from an EMBL/GenBank/DDBJ whole genome shotgun (WGS) entry which is preliminary data.</text>
</comment>
<evidence type="ECO:0000256" key="2">
    <source>
        <dbReference type="ARBA" id="ARBA00005446"/>
    </source>
</evidence>
<dbReference type="GO" id="GO:0005634">
    <property type="term" value="C:nucleus"/>
    <property type="evidence" value="ECO:0007669"/>
    <property type="project" value="UniProtKB-SubCell"/>
</dbReference>
<dbReference type="SMART" id="SM00487">
    <property type="entry name" value="DEXDc"/>
    <property type="match status" value="1"/>
</dbReference>
<evidence type="ECO:0000256" key="3">
    <source>
        <dbReference type="ARBA" id="ARBA00022741"/>
    </source>
</evidence>
<comment type="subcellular location">
    <subcellularLocation>
        <location evidence="1">Nucleus</location>
    </subcellularLocation>
</comment>
<feature type="domain" description="Helicase C-terminal" evidence="15">
    <location>
        <begin position="857"/>
        <end position="1028"/>
    </location>
</feature>
<evidence type="ECO:0000259" key="14">
    <source>
        <dbReference type="PROSITE" id="PS51192"/>
    </source>
</evidence>
<organism evidence="16 17">
    <name type="scientific">Artemia franciscana</name>
    <name type="common">Brine shrimp</name>
    <name type="synonym">Artemia sanfranciscana</name>
    <dbReference type="NCBI Taxonomy" id="6661"/>
    <lineage>
        <taxon>Eukaryota</taxon>
        <taxon>Metazoa</taxon>
        <taxon>Ecdysozoa</taxon>
        <taxon>Arthropoda</taxon>
        <taxon>Crustacea</taxon>
        <taxon>Branchiopoda</taxon>
        <taxon>Anostraca</taxon>
        <taxon>Artemiidae</taxon>
        <taxon>Artemia</taxon>
    </lineage>
</organism>
<feature type="domain" description="Helicase ATP-binding" evidence="14">
    <location>
        <begin position="664"/>
        <end position="837"/>
    </location>
</feature>
<name>A0AA88LDI3_ARTSF</name>
<keyword evidence="7" id="KW-0238">DNA-binding</keyword>
<accession>A0AA88LDI3</accession>
<evidence type="ECO:0000256" key="4">
    <source>
        <dbReference type="ARBA" id="ARBA00022801"/>
    </source>
</evidence>
<dbReference type="InterPro" id="IPR011545">
    <property type="entry name" value="DEAD/DEAH_box_helicase_dom"/>
</dbReference>
<evidence type="ECO:0000256" key="13">
    <source>
        <dbReference type="SAM" id="MobiDB-lite"/>
    </source>
</evidence>
<comment type="catalytic activity">
    <reaction evidence="12">
        <text>ATP + H2O = ADP + phosphate + H(+)</text>
        <dbReference type="Rhea" id="RHEA:13065"/>
        <dbReference type="ChEBI" id="CHEBI:15377"/>
        <dbReference type="ChEBI" id="CHEBI:15378"/>
        <dbReference type="ChEBI" id="CHEBI:30616"/>
        <dbReference type="ChEBI" id="CHEBI:43474"/>
        <dbReference type="ChEBI" id="CHEBI:456216"/>
    </reaction>
</comment>
<dbReference type="Gene3D" id="1.10.10.1460">
    <property type="match status" value="1"/>
</dbReference>
<dbReference type="FunFam" id="3.40.50.300:FF:000772">
    <property type="entry name" value="ATP-dependent DNA helicase Q4"/>
    <property type="match status" value="1"/>
</dbReference>
<dbReference type="CDD" id="cd18018">
    <property type="entry name" value="DEXHc_RecQ4-like"/>
    <property type="match status" value="1"/>
</dbReference>
<keyword evidence="8" id="KW-0413">Isomerase</keyword>
<keyword evidence="6" id="KW-0067">ATP-binding</keyword>
<keyword evidence="17" id="KW-1185">Reference proteome</keyword>
<dbReference type="GO" id="GO:0043138">
    <property type="term" value="F:3'-5' DNA helicase activity"/>
    <property type="evidence" value="ECO:0007669"/>
    <property type="project" value="UniProtKB-EC"/>
</dbReference>
<evidence type="ECO:0000256" key="6">
    <source>
        <dbReference type="ARBA" id="ARBA00022840"/>
    </source>
</evidence>
<dbReference type="InterPro" id="IPR004589">
    <property type="entry name" value="DNA_helicase_ATP-dep_RecQ"/>
</dbReference>
<dbReference type="PROSITE" id="PS51192">
    <property type="entry name" value="HELICASE_ATP_BIND_1"/>
    <property type="match status" value="1"/>
</dbReference>
<dbReference type="GO" id="GO:0003677">
    <property type="term" value="F:DNA binding"/>
    <property type="evidence" value="ECO:0007669"/>
    <property type="project" value="UniProtKB-KW"/>
</dbReference>
<keyword evidence="3" id="KW-0547">Nucleotide-binding</keyword>
<comment type="catalytic activity">
    <reaction evidence="10">
        <text>Couples ATP hydrolysis with the unwinding of duplex DNA by translocating in the 3'-5' direction.</text>
        <dbReference type="EC" id="5.6.2.4"/>
    </reaction>
</comment>
<reference evidence="16" key="1">
    <citation type="submission" date="2023-07" db="EMBL/GenBank/DDBJ databases">
        <title>Chromosome-level genome assembly of Artemia franciscana.</title>
        <authorList>
            <person name="Jo E."/>
        </authorList>
    </citation>
    <scope>NUCLEOTIDE SEQUENCE</scope>
    <source>
        <tissue evidence="16">Whole body</tissue>
    </source>
</reference>
<keyword evidence="9" id="KW-0539">Nucleus</keyword>
<dbReference type="Gene3D" id="3.40.50.300">
    <property type="entry name" value="P-loop containing nucleotide triphosphate hydrolases"/>
    <property type="match status" value="2"/>
</dbReference>
<dbReference type="GO" id="GO:0005694">
    <property type="term" value="C:chromosome"/>
    <property type="evidence" value="ECO:0007669"/>
    <property type="project" value="TreeGrafter"/>
</dbReference>
<dbReference type="PROSITE" id="PS51194">
    <property type="entry name" value="HELICASE_CTER"/>
    <property type="match status" value="1"/>
</dbReference>
<evidence type="ECO:0000313" key="17">
    <source>
        <dbReference type="Proteomes" id="UP001187531"/>
    </source>
</evidence>
<dbReference type="NCBIfam" id="TIGR00614">
    <property type="entry name" value="recQ_fam"/>
    <property type="match status" value="1"/>
</dbReference>
<gene>
    <name evidence="16" type="ORF">QYM36_006366</name>
</gene>
<comment type="similarity">
    <text evidence="2">Belongs to the helicase family. RecQ subfamily.</text>
</comment>
<evidence type="ECO:0000256" key="12">
    <source>
        <dbReference type="ARBA" id="ARBA00049360"/>
    </source>
</evidence>
<proteinExistence type="inferred from homology"/>
<evidence type="ECO:0000259" key="15">
    <source>
        <dbReference type="PROSITE" id="PS51194"/>
    </source>
</evidence>
<dbReference type="EMBL" id="JAVRJZ010000010">
    <property type="protein sequence ID" value="KAK2717555.1"/>
    <property type="molecule type" value="Genomic_DNA"/>
</dbReference>
<dbReference type="CDD" id="cd22289">
    <property type="entry name" value="RecQL4_SLD2_NTD"/>
    <property type="match status" value="1"/>
</dbReference>
<dbReference type="Pfam" id="PF00271">
    <property type="entry name" value="Helicase_C"/>
    <property type="match status" value="1"/>
</dbReference>
<dbReference type="GO" id="GO:0005524">
    <property type="term" value="F:ATP binding"/>
    <property type="evidence" value="ECO:0007669"/>
    <property type="project" value="UniProtKB-KW"/>
</dbReference>
<dbReference type="EC" id="5.6.2.4" evidence="11"/>
<sequence length="1348" mass="150606">MDESLQSSKEILKQWENKFVLENKRKPSKDDLKHAPDNIRQAYKLYWKNKADSKHFDSDTNLVQKETNEYAKQINSKAWIQISKNKAKKENKFQTATRSLTVAEDWSCKLQANLSGFSINQNKRRYGDWDTDIKSATSSESQSPRAPPGVESKINKLTNVVSASHNDGSNVNNLLASDKDGYSVNTLLSDSNLFNKDMSNNVSSRMCHSNTNGSETDFAQIKNTPTDQTYGESTIKYYGKKLPKESSETNSVLSCSSITSSLETKNNILRNITADPVYGKATQKCGTKNKKNISDLGKVESQSVKGGALVVQDTLDNDLNKPTVLSAIKPIKIVSSSNLSKIKNCSLSLDKQNRSIVSNFKTGHSILNVSSGISNEVSVECDKSSLTSNETIAEGELSCVRSSLEVDNEIEEFRNLDDSILDLADTALYKVKSRPAPTKINSREERFQKKVADGTANQNYVKINLKKKIFVRGKRSMKGSKLKRQIWKQKMRRMKCHQCNMIGHIESECTNFGGESLLPKEMDYENDETCDSLEINPNNLEVDNPPSLKQKGARAKKREKRKADNEIESAKSTRKKRKVSEEVRGSTLAEFSGDSNDGIENPLVDQSVQTSQPISKARKEWSNKVEPLFDWEIFKNSPNIPDEISKGLAEFGHSSFRPGQKEAVMRILCGQSTLLTLSTGAGKSLCYQLPAMLYWKQQPALTLVVSPLVSLMEDQLLGLPKCIKAVCLHSGQSEKQKGKVTELLKSGEVAVLLVSPEAIVSGSMAMLWHEIPPISFACIDEAHCISQWSHNFRPSYLRVCKMLRNRMGVKTILGLTATATKPTLSGVCESLGVPPESVIRGQVLPDNLLLTVSRDSDKDNALITLLQGPRFEGCDSIIIYCTRQQTCENLACFLRSQFKDSLLDLESNSKKKKTRGISWSCEAYHAGLSSSRRRTIQDSFMKGKLKIVVATVAFGMGINKSDIRAVIHYNMPRNPESYVQEIGRSGRDGKLAHCHLFLDSNSSDLNELRRFTYTNAVDAIALKTLVNEAFPSCKCNHSLGAISCRRHEVALPIAELVNKMDVTEETIATLLCHLATRFPDWISFESQGYSTCNIKCYKGPSQLLELSKKCPILTIALVWEKQKAKKQSQPSSSVTFPIVRAASSVGWLSSFAKKTLKQLEWEKVNGQSRRSGILVQMSDLAFIVHSKGDLSSEDKEEVINFLLNRTKARENAELAQLTLLYKALRECSEPSFRGCYSSGDEAKSQKLKEFIRSYFESDTMFEGLDNSEDNCLPDVHKNSIRNDIRHLVAAYPDADFTPRAVARIFHGIGSPCFPADIYGRRQNRFWRSCLDVPFNALLDLATEEMKLL</sequence>
<dbReference type="GO" id="GO:0009378">
    <property type="term" value="F:four-way junction helicase activity"/>
    <property type="evidence" value="ECO:0007669"/>
    <property type="project" value="TreeGrafter"/>
</dbReference>
<dbReference type="Proteomes" id="UP001187531">
    <property type="component" value="Unassembled WGS sequence"/>
</dbReference>
<evidence type="ECO:0000256" key="10">
    <source>
        <dbReference type="ARBA" id="ARBA00034617"/>
    </source>
</evidence>
<protein>
    <recommendedName>
        <fullName evidence="11">DNA 3'-5' helicase</fullName>
        <ecNumber evidence="11">5.6.2.4</ecNumber>
    </recommendedName>
</protein>
<dbReference type="PANTHER" id="PTHR13710">
    <property type="entry name" value="DNA HELICASE RECQ FAMILY MEMBER"/>
    <property type="match status" value="1"/>
</dbReference>
<dbReference type="CDD" id="cd18794">
    <property type="entry name" value="SF2_C_RecQ"/>
    <property type="match status" value="1"/>
</dbReference>
<keyword evidence="4" id="KW-0378">Hydrolase</keyword>
<dbReference type="GO" id="GO:0005737">
    <property type="term" value="C:cytoplasm"/>
    <property type="evidence" value="ECO:0007669"/>
    <property type="project" value="TreeGrafter"/>
</dbReference>
<evidence type="ECO:0000256" key="1">
    <source>
        <dbReference type="ARBA" id="ARBA00004123"/>
    </source>
</evidence>
<dbReference type="Pfam" id="PF00270">
    <property type="entry name" value="DEAD"/>
    <property type="match status" value="1"/>
</dbReference>
<evidence type="ECO:0000256" key="7">
    <source>
        <dbReference type="ARBA" id="ARBA00023125"/>
    </source>
</evidence>
<dbReference type="GO" id="GO:0016787">
    <property type="term" value="F:hydrolase activity"/>
    <property type="evidence" value="ECO:0007669"/>
    <property type="project" value="UniProtKB-KW"/>
</dbReference>
<keyword evidence="5" id="KW-0347">Helicase</keyword>
<evidence type="ECO:0000256" key="9">
    <source>
        <dbReference type="ARBA" id="ARBA00023242"/>
    </source>
</evidence>
<evidence type="ECO:0000313" key="16">
    <source>
        <dbReference type="EMBL" id="KAK2717555.1"/>
    </source>
</evidence>
<dbReference type="SUPFAM" id="SSF52540">
    <property type="entry name" value="P-loop containing nucleoside triphosphate hydrolases"/>
    <property type="match status" value="1"/>
</dbReference>
<feature type="compositionally biased region" description="Basic and acidic residues" evidence="13">
    <location>
        <begin position="561"/>
        <end position="571"/>
    </location>
</feature>
<feature type="region of interest" description="Disordered" evidence="13">
    <location>
        <begin position="536"/>
        <end position="600"/>
    </location>
</feature>
<dbReference type="InterPro" id="IPR027417">
    <property type="entry name" value="P-loop_NTPase"/>
</dbReference>
<dbReference type="GO" id="GO:0000724">
    <property type="term" value="P:double-strand break repair via homologous recombination"/>
    <property type="evidence" value="ECO:0007669"/>
    <property type="project" value="TreeGrafter"/>
</dbReference>
<dbReference type="InterPro" id="IPR001650">
    <property type="entry name" value="Helicase_C-like"/>
</dbReference>
<evidence type="ECO:0000256" key="5">
    <source>
        <dbReference type="ARBA" id="ARBA00022806"/>
    </source>
</evidence>
<dbReference type="InterPro" id="IPR014001">
    <property type="entry name" value="Helicase_ATP-bd"/>
</dbReference>
<evidence type="ECO:0000256" key="8">
    <source>
        <dbReference type="ARBA" id="ARBA00023235"/>
    </source>
</evidence>
<evidence type="ECO:0000256" key="11">
    <source>
        <dbReference type="ARBA" id="ARBA00034808"/>
    </source>
</evidence>